<proteinExistence type="predicted"/>
<reference evidence="1 2" key="1">
    <citation type="submission" date="2024-05" db="EMBL/GenBank/DDBJ databases">
        <authorList>
            <person name="Duchaud E."/>
        </authorList>
    </citation>
    <scope>NUCLEOTIDE SEQUENCE [LARGE SCALE GENOMIC DNA]</scope>
    <source>
        <strain evidence="1">Ena-SAMPLE-TAB-13-05-2024-13:56:06:370-140308</strain>
    </source>
</reference>
<dbReference type="Proteomes" id="UP001497527">
    <property type="component" value="Unassembled WGS sequence"/>
</dbReference>
<name>A0ABP1F480_9FLAO</name>
<protein>
    <submittedName>
        <fullName evidence="1">Uncharacterized protein</fullName>
    </submittedName>
</protein>
<accession>A0ABP1F480</accession>
<evidence type="ECO:0000313" key="2">
    <source>
        <dbReference type="Proteomes" id="UP001497527"/>
    </source>
</evidence>
<organism evidence="1 2">
    <name type="scientific">Tenacibaculum polynesiense</name>
    <dbReference type="NCBI Taxonomy" id="3137857"/>
    <lineage>
        <taxon>Bacteria</taxon>
        <taxon>Pseudomonadati</taxon>
        <taxon>Bacteroidota</taxon>
        <taxon>Flavobacteriia</taxon>
        <taxon>Flavobacteriales</taxon>
        <taxon>Flavobacteriaceae</taxon>
        <taxon>Tenacibaculum</taxon>
    </lineage>
</organism>
<dbReference type="EMBL" id="CAXJIO010000012">
    <property type="protein sequence ID" value="CAL2103182.1"/>
    <property type="molecule type" value="Genomic_DNA"/>
</dbReference>
<sequence>MKHLFIESLKAYELTSSEKSKIMAKNGKLKYDTEGEEDCFILDPTTKLLVKKNDPACI</sequence>
<comment type="caution">
    <text evidence="1">The sequence shown here is derived from an EMBL/GenBank/DDBJ whole genome shotgun (WGS) entry which is preliminary data.</text>
</comment>
<evidence type="ECO:0000313" key="1">
    <source>
        <dbReference type="EMBL" id="CAL2103182.1"/>
    </source>
</evidence>
<dbReference type="RefSeq" id="WP_348717228.1">
    <property type="nucleotide sequence ID" value="NZ_CAXJIO010000012.1"/>
</dbReference>
<keyword evidence="2" id="KW-1185">Reference proteome</keyword>
<gene>
    <name evidence="1" type="ORF">T190423A01A_30296</name>
</gene>